<evidence type="ECO:0000256" key="1">
    <source>
        <dbReference type="SAM" id="Phobius"/>
    </source>
</evidence>
<dbReference type="GeneID" id="18241549"/>
<dbReference type="AlphaFoldDB" id="F4PC90"/>
<feature type="non-terminal residue" evidence="2">
    <location>
        <position position="1"/>
    </location>
</feature>
<keyword evidence="3" id="KW-1185">Reference proteome</keyword>
<dbReference type="InParanoid" id="F4PC90"/>
<protein>
    <submittedName>
        <fullName evidence="2">Uncharacterized protein</fullName>
    </submittedName>
</protein>
<dbReference type="EMBL" id="GL882893">
    <property type="protein sequence ID" value="EGF77243.1"/>
    <property type="molecule type" value="Genomic_DNA"/>
</dbReference>
<dbReference type="RefSeq" id="XP_006682119.1">
    <property type="nucleotide sequence ID" value="XM_006682056.1"/>
</dbReference>
<feature type="transmembrane region" description="Helical" evidence="1">
    <location>
        <begin position="63"/>
        <end position="86"/>
    </location>
</feature>
<keyword evidence="1" id="KW-0472">Membrane</keyword>
<dbReference type="PANTHER" id="PTHR31881">
    <property type="match status" value="1"/>
</dbReference>
<dbReference type="HOGENOM" id="CLU_070700_1_0_1"/>
<keyword evidence="1" id="KW-0812">Transmembrane</keyword>
<gene>
    <name evidence="2" type="ORF">BATDEDRAFT_5536</name>
</gene>
<dbReference type="InterPro" id="IPR006747">
    <property type="entry name" value="DUF599"/>
</dbReference>
<dbReference type="PANTHER" id="PTHR31881:SF6">
    <property type="entry name" value="OS09G0494600 PROTEIN"/>
    <property type="match status" value="1"/>
</dbReference>
<accession>F4PC90</accession>
<name>F4PC90_BATDJ</name>
<dbReference type="Proteomes" id="UP000007241">
    <property type="component" value="Unassembled WGS sequence"/>
</dbReference>
<reference evidence="2 3" key="1">
    <citation type="submission" date="2009-12" db="EMBL/GenBank/DDBJ databases">
        <title>The draft genome of Batrachochytrium dendrobatidis.</title>
        <authorList>
            <consortium name="US DOE Joint Genome Institute (JGI-PGF)"/>
            <person name="Kuo A."/>
            <person name="Salamov A."/>
            <person name="Schmutz J."/>
            <person name="Lucas S."/>
            <person name="Pitluck S."/>
            <person name="Rosenblum E."/>
            <person name="Stajich J."/>
            <person name="Eisen M."/>
            <person name="Grigoriev I.V."/>
        </authorList>
    </citation>
    <scope>NUCLEOTIDE SEQUENCE [LARGE SCALE GENOMIC DNA]</scope>
    <source>
        <strain evidence="3">JAM81 / FGSC 10211</strain>
    </source>
</reference>
<dbReference type="Pfam" id="PF04654">
    <property type="entry name" value="DUF599"/>
    <property type="match status" value="1"/>
</dbReference>
<evidence type="ECO:0000313" key="2">
    <source>
        <dbReference type="EMBL" id="EGF77243.1"/>
    </source>
</evidence>
<feature type="transmembrane region" description="Helical" evidence="1">
    <location>
        <begin position="106"/>
        <end position="126"/>
    </location>
</feature>
<sequence length="218" mass="24353">VDIITGCVCLTSIICYHAWLIMKVYKSPAQTVFGLASASRRIWIAAIMYRKEEILAVQTLRNYIMATSVLASTSVAIIFGLAAFISNLAKASEPAPGSIFAFTTNNIFGVKILLFMMSHIVSFFFLSQSLRFYNHVCISVNVNVTEDELAKLEDEAVVAYEHLDANSVGSMLNRGALFYTMAMRMYYISFPLLAWFADTWALGISTVILLCTLRFIDF</sequence>
<dbReference type="OrthoDB" id="761598at2759"/>
<dbReference type="OMA" id="YHHAGFV"/>
<feature type="non-terminal residue" evidence="2">
    <location>
        <position position="218"/>
    </location>
</feature>
<evidence type="ECO:0000313" key="3">
    <source>
        <dbReference type="Proteomes" id="UP000007241"/>
    </source>
</evidence>
<proteinExistence type="predicted"/>
<organism evidence="2 3">
    <name type="scientific">Batrachochytrium dendrobatidis (strain JAM81 / FGSC 10211)</name>
    <name type="common">Frog chytrid fungus</name>
    <dbReference type="NCBI Taxonomy" id="684364"/>
    <lineage>
        <taxon>Eukaryota</taxon>
        <taxon>Fungi</taxon>
        <taxon>Fungi incertae sedis</taxon>
        <taxon>Chytridiomycota</taxon>
        <taxon>Chytridiomycota incertae sedis</taxon>
        <taxon>Chytridiomycetes</taxon>
        <taxon>Rhizophydiales</taxon>
        <taxon>Rhizophydiales incertae sedis</taxon>
        <taxon>Batrachochytrium</taxon>
    </lineage>
</organism>
<keyword evidence="1" id="KW-1133">Transmembrane helix</keyword>